<dbReference type="InterPro" id="IPR004010">
    <property type="entry name" value="Double_Cache_2"/>
</dbReference>
<dbReference type="Gene3D" id="3.30.70.270">
    <property type="match status" value="1"/>
</dbReference>
<feature type="domain" description="EAL" evidence="2">
    <location>
        <begin position="589"/>
        <end position="845"/>
    </location>
</feature>
<dbReference type="Pfam" id="PF08269">
    <property type="entry name" value="dCache_2"/>
    <property type="match status" value="1"/>
</dbReference>
<dbReference type="SUPFAM" id="SSF55073">
    <property type="entry name" value="Nucleotide cyclase"/>
    <property type="match status" value="1"/>
</dbReference>
<dbReference type="RefSeq" id="WP_318584942.1">
    <property type="nucleotide sequence ID" value="NZ_JAWRCP010000001.1"/>
</dbReference>
<dbReference type="CDD" id="cd01949">
    <property type="entry name" value="GGDEF"/>
    <property type="match status" value="1"/>
</dbReference>
<reference evidence="4 5" key="1">
    <citation type="submission" date="2023-11" db="EMBL/GenBank/DDBJ databases">
        <title>Plant-associative lifestyle of Vibrio porteresiae and its evolutionary dynamics.</title>
        <authorList>
            <person name="Rameshkumar N."/>
            <person name="Kirti K."/>
        </authorList>
    </citation>
    <scope>NUCLEOTIDE SEQUENCE [LARGE SCALE GENOMIC DNA]</scope>
    <source>
        <strain evidence="4 5">MSSRF7</strain>
    </source>
</reference>
<sequence>MSSANSPLGNERHLLWIIQLAPIFVVGCLALVLNSYLYEADRQRLAENSSALYHEMMLSEKLLTQQHVALIHKEFGRQKSYLMQHLQFQVRQRVYDAYELISHLYDQDNALSPEEIKLAVTQALQSQGELPRSSYFFIQSRHQSGMLSQPPEHIQVLPASLHPDTPVSEDFLKQIERQGESFFRWDVQSQFPSSLSESSQREKMGFGKYFSPLGWVIGAVENVADMEHSVQQSLLKWIDQYPYEHVRHQSGGAYMISVVDQNGRVLADNESIYVGRQLKDILLPEGHTNTWQSFSQSHLPSRFVQGRMVFSQGSMSDDSMLYIESLGDWGWYVVAGFPMARFDSYFQQKFEQIKQKSDQALSNIVIFSVLFSGIVLLLSFYIGRLIAGRFYRYQEKIRQHIEHVEDSRDQMHFMAMHDVLTSLPNRMMFLKGIKKEIFRLRSQSQMQYLVIVFVDLDEFKKINDTYGHAMGDQLLMSVAERFRHLLGEHDLVSRFGGDEFVFCFSALSQKSDAEHKVSRIQRVFDEPFELGAVQLQTTCSIGASLYPEDGKLAEELLNKADVVLYQAKKKQRGSVVFYNQEIHAHLQHFLVIEAQLQHALRKHEMFICYQPLVHVKTWNVLGVEALVRWDNDVLGAVKPEEFIHIAEDVGLIYTLGNYIFERACREVLALSPNGLYALSLNVNVSAKQLLTPGFVNDITAIIEHVGIDISRIHIEITESAFIREFQQAREVLFSLRRAGLRISLDDFGKGYASLSYLNQLPIDEVKIDKSFIDKMLCSEESCSLIKTILAIGQSAPFRVVAEGVETYAQLLALTNHTATGCLVQGYYFDKPMSVEMIQQRMRSSKRWDCGIPSD</sequence>
<feature type="transmembrane region" description="Helical" evidence="1">
    <location>
        <begin position="360"/>
        <end position="382"/>
    </location>
</feature>
<dbReference type="InterPro" id="IPR029787">
    <property type="entry name" value="Nucleotide_cyclase"/>
</dbReference>
<gene>
    <name evidence="4" type="ORF">SBX64_10925</name>
</gene>
<feature type="transmembrane region" description="Helical" evidence="1">
    <location>
        <begin position="14"/>
        <end position="37"/>
    </location>
</feature>
<dbReference type="EMBL" id="JAWRCP010000001">
    <property type="protein sequence ID" value="MDW6093064.1"/>
    <property type="molecule type" value="Genomic_DNA"/>
</dbReference>
<organism evidence="4 5">
    <name type="scientific">Vibrio rhizosphaerae</name>
    <dbReference type="NCBI Taxonomy" id="398736"/>
    <lineage>
        <taxon>Bacteria</taxon>
        <taxon>Pseudomonadati</taxon>
        <taxon>Pseudomonadota</taxon>
        <taxon>Gammaproteobacteria</taxon>
        <taxon>Vibrionales</taxon>
        <taxon>Vibrionaceae</taxon>
        <taxon>Vibrio</taxon>
    </lineage>
</organism>
<dbReference type="Gene3D" id="3.20.20.450">
    <property type="entry name" value="EAL domain"/>
    <property type="match status" value="1"/>
</dbReference>
<comment type="caution">
    <text evidence="4">The sequence shown here is derived from an EMBL/GenBank/DDBJ whole genome shotgun (WGS) entry which is preliminary data.</text>
</comment>
<dbReference type="PROSITE" id="PS50883">
    <property type="entry name" value="EAL"/>
    <property type="match status" value="1"/>
</dbReference>
<evidence type="ECO:0000313" key="5">
    <source>
        <dbReference type="Proteomes" id="UP001279860"/>
    </source>
</evidence>
<dbReference type="NCBIfam" id="TIGR00254">
    <property type="entry name" value="GGDEF"/>
    <property type="match status" value="1"/>
</dbReference>
<dbReference type="PANTHER" id="PTHR44757">
    <property type="entry name" value="DIGUANYLATE CYCLASE DGCP"/>
    <property type="match status" value="1"/>
</dbReference>
<accession>A0ABU4IXR8</accession>
<dbReference type="SMART" id="SM00052">
    <property type="entry name" value="EAL"/>
    <property type="match status" value="1"/>
</dbReference>
<proteinExistence type="predicted"/>
<evidence type="ECO:0000313" key="4">
    <source>
        <dbReference type="EMBL" id="MDW6093064.1"/>
    </source>
</evidence>
<evidence type="ECO:0000259" key="2">
    <source>
        <dbReference type="PROSITE" id="PS50883"/>
    </source>
</evidence>
<dbReference type="InterPro" id="IPR043128">
    <property type="entry name" value="Rev_trsase/Diguanyl_cyclase"/>
</dbReference>
<name>A0ABU4IXR8_9VIBR</name>
<feature type="domain" description="GGDEF" evidence="3">
    <location>
        <begin position="447"/>
        <end position="580"/>
    </location>
</feature>
<dbReference type="Pfam" id="PF00990">
    <property type="entry name" value="GGDEF"/>
    <property type="match status" value="1"/>
</dbReference>
<keyword evidence="1" id="KW-0472">Membrane</keyword>
<dbReference type="Pfam" id="PF00563">
    <property type="entry name" value="EAL"/>
    <property type="match status" value="1"/>
</dbReference>
<dbReference type="Proteomes" id="UP001279860">
    <property type="component" value="Unassembled WGS sequence"/>
</dbReference>
<dbReference type="PANTHER" id="PTHR44757:SF2">
    <property type="entry name" value="BIOFILM ARCHITECTURE MAINTENANCE PROTEIN MBAA"/>
    <property type="match status" value="1"/>
</dbReference>
<dbReference type="InterPro" id="IPR000160">
    <property type="entry name" value="GGDEF_dom"/>
</dbReference>
<evidence type="ECO:0000259" key="3">
    <source>
        <dbReference type="PROSITE" id="PS50887"/>
    </source>
</evidence>
<dbReference type="PROSITE" id="PS50887">
    <property type="entry name" value="GGDEF"/>
    <property type="match status" value="1"/>
</dbReference>
<dbReference type="InterPro" id="IPR035919">
    <property type="entry name" value="EAL_sf"/>
</dbReference>
<dbReference type="Gene3D" id="3.30.450.20">
    <property type="entry name" value="PAS domain"/>
    <property type="match status" value="1"/>
</dbReference>
<dbReference type="SMART" id="SM00267">
    <property type="entry name" value="GGDEF"/>
    <property type="match status" value="1"/>
</dbReference>
<keyword evidence="5" id="KW-1185">Reference proteome</keyword>
<keyword evidence="1" id="KW-0812">Transmembrane</keyword>
<evidence type="ECO:0000256" key="1">
    <source>
        <dbReference type="SAM" id="Phobius"/>
    </source>
</evidence>
<dbReference type="SUPFAM" id="SSF141868">
    <property type="entry name" value="EAL domain-like"/>
    <property type="match status" value="1"/>
</dbReference>
<keyword evidence="1" id="KW-1133">Transmembrane helix</keyword>
<dbReference type="InterPro" id="IPR052155">
    <property type="entry name" value="Biofilm_reg_signaling"/>
</dbReference>
<protein>
    <submittedName>
        <fullName evidence="4">EAL domain-containing protein</fullName>
    </submittedName>
</protein>
<dbReference type="CDD" id="cd01948">
    <property type="entry name" value="EAL"/>
    <property type="match status" value="1"/>
</dbReference>
<dbReference type="InterPro" id="IPR001633">
    <property type="entry name" value="EAL_dom"/>
</dbReference>